<keyword evidence="2" id="KW-1185">Reference proteome</keyword>
<accession>A0A7D3V9C4</accession>
<name>A0A7D3V9C4_9VIRU</name>
<reference evidence="1 2" key="1">
    <citation type="submission" date="2020-04" db="EMBL/GenBank/DDBJ databases">
        <title>Advantages and limits of metagenomic assembly and binning of a giant virus.</title>
        <authorList>
            <person name="Schulz F."/>
            <person name="Andreani J."/>
            <person name="Francis R."/>
            <person name="Boudjemaa H."/>
            <person name="Bou Khalil J.Y."/>
            <person name="Lee J."/>
            <person name="La Scola B."/>
            <person name="Woyke T."/>
        </authorList>
    </citation>
    <scope>NUCLEOTIDE SEQUENCE [LARGE SCALE GENOMIC DNA]</scope>
    <source>
        <strain evidence="1 2">FV1/VV64</strain>
    </source>
</reference>
<dbReference type="EMBL" id="MT418680">
    <property type="protein sequence ID" value="QKF94877.1"/>
    <property type="molecule type" value="Genomic_DNA"/>
</dbReference>
<sequence length="94" mass="10959">MGKHHCKFQNCTNHVFVPSKQTQSHFLEPILYCSTHICQATFCSQPIIPNFPYCDFHKCKTLSCYAQCTIGKHCAKCYNNLEDKTNFMIIKDKY</sequence>
<organism evidence="1 2">
    <name type="scientific">Fadolivirus FV1/VV64</name>
    <dbReference type="NCBI Taxonomy" id="3070911"/>
    <lineage>
        <taxon>Viruses</taxon>
        <taxon>Varidnaviria</taxon>
        <taxon>Bamfordvirae</taxon>
        <taxon>Nucleocytoviricota</taxon>
        <taxon>Megaviricetes</taxon>
        <taxon>Imitervirales</taxon>
        <taxon>Mimiviridae</taxon>
        <taxon>Klosneuvirinae</taxon>
        <taxon>Fadolivirus</taxon>
        <taxon>Fadolivirus algeromassiliense</taxon>
    </lineage>
</organism>
<protein>
    <submittedName>
        <fullName evidence="1">Uncharacterized protein</fullName>
    </submittedName>
</protein>
<evidence type="ECO:0000313" key="2">
    <source>
        <dbReference type="Proteomes" id="UP001162001"/>
    </source>
</evidence>
<gene>
    <name evidence="1" type="ORF">Fadolivirus_1_1419</name>
</gene>
<dbReference type="Proteomes" id="UP001162001">
    <property type="component" value="Segment"/>
</dbReference>
<evidence type="ECO:0000313" key="1">
    <source>
        <dbReference type="EMBL" id="QKF94877.1"/>
    </source>
</evidence>
<proteinExistence type="predicted"/>